<protein>
    <submittedName>
        <fullName evidence="5">SrtB family sortase</fullName>
    </submittedName>
</protein>
<dbReference type="GO" id="GO:0016787">
    <property type="term" value="F:hydrolase activity"/>
    <property type="evidence" value="ECO:0007669"/>
    <property type="project" value="UniProtKB-KW"/>
</dbReference>
<dbReference type="Pfam" id="PF04203">
    <property type="entry name" value="Sortase"/>
    <property type="match status" value="1"/>
</dbReference>
<sequence>MVLVLFLALGVALAVQLAMVSDAEEFYSRIAEPDCGHLGQKTDMTQSRVPADEKKKDEGLSQLSRRVAALGKKYPEVVAWIRIPGTDLDYPVMLGEDNRFYLDHLPDGSKNSLGSLFLDVRCRKSSSNVIIYGHNASGGRMFGMLKRYEEQEFYSSHSSILLAVADAQYRCRIFAVRRVEAGSDAYTMQFETGEAFARYVRQAKSDAVCSTDLRYPDKARILTLSTCTGWGNERLLVQAFIW</sequence>
<dbReference type="SUPFAM" id="SSF63817">
    <property type="entry name" value="Sortase"/>
    <property type="match status" value="1"/>
</dbReference>
<dbReference type="Proteomes" id="UP000012589">
    <property type="component" value="Unassembled WGS sequence"/>
</dbReference>
<dbReference type="InterPro" id="IPR023365">
    <property type="entry name" value="Sortase_dom-sf"/>
</dbReference>
<dbReference type="EMBL" id="AQFT01000024">
    <property type="protein sequence ID" value="EMZ35862.1"/>
    <property type="molecule type" value="Genomic_DNA"/>
</dbReference>
<comment type="caution">
    <text evidence="5">The sequence shown here is derived from an EMBL/GenBank/DDBJ whole genome shotgun (WGS) entry which is preliminary data.</text>
</comment>
<feature type="active site" description="Proton donor/acceptor" evidence="2">
    <location>
        <position position="134"/>
    </location>
</feature>
<dbReference type="STRING" id="1235802.C823_00934"/>
<keyword evidence="4" id="KW-0732">Signal</keyword>
<reference evidence="5 6" key="1">
    <citation type="journal article" date="2014" name="Genome Announc.">
        <title>Draft genome sequences of the altered schaedler flora, a defined bacterial community from gnotobiotic mice.</title>
        <authorList>
            <person name="Wannemuehler M.J."/>
            <person name="Overstreet A.M."/>
            <person name="Ward D.V."/>
            <person name="Phillips G.J."/>
        </authorList>
    </citation>
    <scope>NUCLEOTIDE SEQUENCE [LARGE SCALE GENOMIC DNA]</scope>
    <source>
        <strain evidence="5 6">ASF492</strain>
    </source>
</reference>
<evidence type="ECO:0000313" key="6">
    <source>
        <dbReference type="Proteomes" id="UP000012589"/>
    </source>
</evidence>
<dbReference type="InterPro" id="IPR009835">
    <property type="entry name" value="SrtB"/>
</dbReference>
<evidence type="ECO:0000256" key="3">
    <source>
        <dbReference type="SAM" id="MobiDB-lite"/>
    </source>
</evidence>
<feature type="region of interest" description="Disordered" evidence="3">
    <location>
        <begin position="38"/>
        <end position="58"/>
    </location>
</feature>
<accession>N2B2P7</accession>
<keyword evidence="6" id="KW-1185">Reference proteome</keyword>
<dbReference type="CDD" id="cd05826">
    <property type="entry name" value="Sortase_B"/>
    <property type="match status" value="1"/>
</dbReference>
<dbReference type="AlphaFoldDB" id="N2B2P7"/>
<evidence type="ECO:0000256" key="4">
    <source>
        <dbReference type="SAM" id="SignalP"/>
    </source>
</evidence>
<proteinExistence type="predicted"/>
<dbReference type="InterPro" id="IPR005754">
    <property type="entry name" value="Sortase"/>
</dbReference>
<dbReference type="Gene3D" id="2.40.260.10">
    <property type="entry name" value="Sortase"/>
    <property type="match status" value="1"/>
</dbReference>
<gene>
    <name evidence="5" type="ORF">C823_00934</name>
</gene>
<evidence type="ECO:0000313" key="5">
    <source>
        <dbReference type="EMBL" id="EMZ35862.1"/>
    </source>
</evidence>
<organism evidence="5 6">
    <name type="scientific">Eubacterium plexicaudatum ASF492</name>
    <dbReference type="NCBI Taxonomy" id="1235802"/>
    <lineage>
        <taxon>Bacteria</taxon>
        <taxon>Bacillati</taxon>
        <taxon>Bacillota</taxon>
        <taxon>Clostridia</taxon>
        <taxon>Eubacteriales</taxon>
        <taxon>Eubacteriaceae</taxon>
        <taxon>Eubacterium</taxon>
    </lineage>
</organism>
<feature type="chain" id="PRO_5004114159" evidence="4">
    <location>
        <begin position="24"/>
        <end position="242"/>
    </location>
</feature>
<name>N2B2P7_9FIRM</name>
<evidence type="ECO:0000256" key="2">
    <source>
        <dbReference type="PIRSR" id="PIRSR605754-1"/>
    </source>
</evidence>
<keyword evidence="1" id="KW-0378">Hydrolase</keyword>
<dbReference type="PATRIC" id="fig|1235802.3.peg.1004"/>
<evidence type="ECO:0000256" key="1">
    <source>
        <dbReference type="ARBA" id="ARBA00022801"/>
    </source>
</evidence>
<dbReference type="HOGENOM" id="CLU_034078_3_0_9"/>
<dbReference type="eggNOG" id="COG4509">
    <property type="taxonomic scope" value="Bacteria"/>
</dbReference>
<feature type="signal peptide" evidence="4">
    <location>
        <begin position="1"/>
        <end position="23"/>
    </location>
</feature>
<feature type="active site" description="Acyl-thioester intermediate" evidence="2">
    <location>
        <position position="227"/>
    </location>
</feature>